<protein>
    <recommendedName>
        <fullName evidence="3">MULE transposase domain-containing protein</fullName>
    </recommendedName>
</protein>
<name>A0A2G8LJA3_STIJA</name>
<evidence type="ECO:0000313" key="2">
    <source>
        <dbReference type="Proteomes" id="UP000230750"/>
    </source>
</evidence>
<keyword evidence="2" id="KW-1185">Reference proteome</keyword>
<proteinExistence type="predicted"/>
<evidence type="ECO:0008006" key="3">
    <source>
        <dbReference type="Google" id="ProtNLM"/>
    </source>
</evidence>
<dbReference type="AlphaFoldDB" id="A0A2G8LJA3"/>
<dbReference type="PANTHER" id="PTHR35385">
    <property type="entry name" value="PROTEIN B, PUTATIVE-RELATED-RELATED"/>
    <property type="match status" value="1"/>
</dbReference>
<accession>A0A2G8LJA3</accession>
<dbReference type="Proteomes" id="UP000230750">
    <property type="component" value="Unassembled WGS sequence"/>
</dbReference>
<evidence type="ECO:0000313" key="1">
    <source>
        <dbReference type="EMBL" id="PIK60343.1"/>
    </source>
</evidence>
<dbReference type="OrthoDB" id="6582261at2759"/>
<organism evidence="1 2">
    <name type="scientific">Stichopus japonicus</name>
    <name type="common">Sea cucumber</name>
    <dbReference type="NCBI Taxonomy" id="307972"/>
    <lineage>
        <taxon>Eukaryota</taxon>
        <taxon>Metazoa</taxon>
        <taxon>Echinodermata</taxon>
        <taxon>Eleutherozoa</taxon>
        <taxon>Echinozoa</taxon>
        <taxon>Holothuroidea</taxon>
        <taxon>Aspidochirotacea</taxon>
        <taxon>Aspidochirotida</taxon>
        <taxon>Stichopodidae</taxon>
        <taxon>Apostichopus</taxon>
    </lineage>
</organism>
<dbReference type="EMBL" id="MRZV01000059">
    <property type="protein sequence ID" value="PIK60343.1"/>
    <property type="molecule type" value="Genomic_DNA"/>
</dbReference>
<reference evidence="1 2" key="1">
    <citation type="journal article" date="2017" name="PLoS Biol.">
        <title>The sea cucumber genome provides insights into morphological evolution and visceral regeneration.</title>
        <authorList>
            <person name="Zhang X."/>
            <person name="Sun L."/>
            <person name="Yuan J."/>
            <person name="Sun Y."/>
            <person name="Gao Y."/>
            <person name="Zhang L."/>
            <person name="Li S."/>
            <person name="Dai H."/>
            <person name="Hamel J.F."/>
            <person name="Liu C."/>
            <person name="Yu Y."/>
            <person name="Liu S."/>
            <person name="Lin W."/>
            <person name="Guo K."/>
            <person name="Jin S."/>
            <person name="Xu P."/>
            <person name="Storey K.B."/>
            <person name="Huan P."/>
            <person name="Zhang T."/>
            <person name="Zhou Y."/>
            <person name="Zhang J."/>
            <person name="Lin C."/>
            <person name="Li X."/>
            <person name="Xing L."/>
            <person name="Huo D."/>
            <person name="Sun M."/>
            <person name="Wang L."/>
            <person name="Mercier A."/>
            <person name="Li F."/>
            <person name="Yang H."/>
            <person name="Xiang J."/>
        </authorList>
    </citation>
    <scope>NUCLEOTIDE SEQUENCE [LARGE SCALE GENOMIC DNA]</scope>
    <source>
        <strain evidence="1">Shaxun</strain>
        <tissue evidence="1">Muscle</tissue>
    </source>
</reference>
<dbReference type="PANTHER" id="PTHR35385:SF2">
    <property type="entry name" value="PROTEIN B, PUTATIVE-RELATED"/>
    <property type="match status" value="1"/>
</dbReference>
<gene>
    <name evidence="1" type="ORF">BSL78_02712</name>
</gene>
<comment type="caution">
    <text evidence="1">The sequence shown here is derived from an EMBL/GenBank/DDBJ whole genome shotgun (WGS) entry which is preliminary data.</text>
</comment>
<sequence length="487" mass="56052">MPRFQHGESARPIHTVERRILPGKVLHLYVPLHPGANWGPVRNSSKTGPELAAVISLQAVEWVQMMVCKECTIHCALCSACRKMCTLQVIPRVVTLKWNHNHEITSADTFRKRDVSDATREKLLELFSAGHSPSSAIDTLKYDLQMENNDEDYLRLSADKATCPDLQYCFRLFYKEFNEHYGEMSGGKMMLCLEQKMKDYNETKGEVCVKMETTADGQTVIAICTPLMKRVHSKWNYSKEMVFVDSSESQSTLTAAFQLFNSILPDYAFFGNLGGPNIFMTDDCTSLRMALSTVYPRSVLLLCVFHLLQALWRWLWDSKKKVEKKDRPHLLNMFRDIVYALSEEDQETKYVRMSEQDETCQMYPKYKEHVATIFERKASWSLAARQDLRIRGNNTTAYCEASMRILKDKILHRLKAYNICQLMDFMLTRLEDYNTRKLTDIANNCLGASLLVSRFYPSAKDVQSSSIDQVGPTSTASSVQRTMWHMM</sequence>